<dbReference type="AlphaFoldDB" id="A0A2V1ECD3"/>
<proteinExistence type="predicted"/>
<sequence length="225" mass="26126">MVLFSGVFPFLHWVGLCKYVHMVDKRRFVHTGFFPHAVSSARVWGISFFLTASSNTLRGLRGKHHIGTSLHAGKRNMDGEYEPALMREPKRWIEGTAGKQRGRKHDTFVRSCSVVCVRTYLSSMHVHLISFKFCVLVCVCVRVRELGPVSECLRLKLDLVSEFTNLHVYPLHIIYIDVCTWTEYVLVFPKYSRRRHLNPLLPMSSYTLPMYIHTYRVTMGLYDVI</sequence>
<keyword evidence="2" id="KW-1185">Reference proteome</keyword>
<gene>
    <name evidence="1" type="ORF">DM02DRAFT_155992</name>
</gene>
<name>A0A2V1ECD3_9PLEO</name>
<dbReference type="Proteomes" id="UP000244855">
    <property type="component" value="Unassembled WGS sequence"/>
</dbReference>
<evidence type="ECO:0000313" key="2">
    <source>
        <dbReference type="Proteomes" id="UP000244855"/>
    </source>
</evidence>
<organism evidence="1 2">
    <name type="scientific">Periconia macrospinosa</name>
    <dbReference type="NCBI Taxonomy" id="97972"/>
    <lineage>
        <taxon>Eukaryota</taxon>
        <taxon>Fungi</taxon>
        <taxon>Dikarya</taxon>
        <taxon>Ascomycota</taxon>
        <taxon>Pezizomycotina</taxon>
        <taxon>Dothideomycetes</taxon>
        <taxon>Pleosporomycetidae</taxon>
        <taxon>Pleosporales</taxon>
        <taxon>Massarineae</taxon>
        <taxon>Periconiaceae</taxon>
        <taxon>Periconia</taxon>
    </lineage>
</organism>
<evidence type="ECO:0000313" key="1">
    <source>
        <dbReference type="EMBL" id="PVI08207.1"/>
    </source>
</evidence>
<protein>
    <submittedName>
        <fullName evidence="1">Uncharacterized protein</fullName>
    </submittedName>
</protein>
<accession>A0A2V1ECD3</accession>
<dbReference type="EMBL" id="KZ805301">
    <property type="protein sequence ID" value="PVI08207.1"/>
    <property type="molecule type" value="Genomic_DNA"/>
</dbReference>
<reference evidence="1 2" key="1">
    <citation type="journal article" date="2018" name="Sci. Rep.">
        <title>Comparative genomics provides insights into the lifestyle and reveals functional heterogeneity of dark septate endophytic fungi.</title>
        <authorList>
            <person name="Knapp D.G."/>
            <person name="Nemeth J.B."/>
            <person name="Barry K."/>
            <person name="Hainaut M."/>
            <person name="Henrissat B."/>
            <person name="Johnson J."/>
            <person name="Kuo A."/>
            <person name="Lim J.H.P."/>
            <person name="Lipzen A."/>
            <person name="Nolan M."/>
            <person name="Ohm R.A."/>
            <person name="Tamas L."/>
            <person name="Grigoriev I.V."/>
            <person name="Spatafora J.W."/>
            <person name="Nagy L.G."/>
            <person name="Kovacs G.M."/>
        </authorList>
    </citation>
    <scope>NUCLEOTIDE SEQUENCE [LARGE SCALE GENOMIC DNA]</scope>
    <source>
        <strain evidence="1 2">DSE2036</strain>
    </source>
</reference>